<gene>
    <name evidence="7" type="primary">msrA_2</name>
    <name evidence="4" type="synonym">msrA</name>
    <name evidence="7" type="ORF">SFSGTM_28100</name>
</gene>
<feature type="active site" evidence="4">
    <location>
        <position position="56"/>
    </location>
</feature>
<dbReference type="InterPro" id="IPR036509">
    <property type="entry name" value="Met_Sox_Rdtase_MsrA_sf"/>
</dbReference>
<evidence type="ECO:0000259" key="6">
    <source>
        <dbReference type="Pfam" id="PF01625"/>
    </source>
</evidence>
<dbReference type="Proteomes" id="UP000463939">
    <property type="component" value="Chromosome"/>
</dbReference>
<dbReference type="RefSeq" id="WP_162085785.1">
    <property type="nucleotide sequence ID" value="NZ_AP021881.1"/>
</dbReference>
<keyword evidence="5" id="KW-0732">Signal</keyword>
<keyword evidence="1 4" id="KW-0560">Oxidoreductase</keyword>
<protein>
    <recommendedName>
        <fullName evidence="4">Peptide methionine sulfoxide reductase MsrA</fullName>
        <shortName evidence="4">Protein-methionine-S-oxide reductase</shortName>
        <ecNumber evidence="4">1.8.4.11</ecNumber>
    </recommendedName>
    <alternativeName>
        <fullName evidence="4">Peptide-methionine (S)-S-oxide reductase</fullName>
        <shortName evidence="4">Peptide Met(O) reductase</shortName>
    </alternativeName>
</protein>
<evidence type="ECO:0000256" key="4">
    <source>
        <dbReference type="HAMAP-Rule" id="MF_01401"/>
    </source>
</evidence>
<comment type="similarity">
    <text evidence="4">Belongs to the MsrA Met sulfoxide reductase family.</text>
</comment>
<dbReference type="PANTHER" id="PTHR43774:SF1">
    <property type="entry name" value="PEPTIDE METHIONINE SULFOXIDE REDUCTASE MSRA 2"/>
    <property type="match status" value="1"/>
</dbReference>
<dbReference type="SUPFAM" id="SSF55068">
    <property type="entry name" value="Peptide methionine sulfoxide reductase"/>
    <property type="match status" value="1"/>
</dbReference>
<dbReference type="Pfam" id="PF01625">
    <property type="entry name" value="PMSR"/>
    <property type="match status" value="1"/>
</dbReference>
<dbReference type="AlphaFoldDB" id="A0A809SB71"/>
<reference evidence="8" key="1">
    <citation type="submission" date="2019-11" db="EMBL/GenBank/DDBJ databases">
        <title>Isolation and characterization of a novel species in the genus Sulfuriferula.</title>
        <authorList>
            <person name="Mochizuki J."/>
            <person name="Kojima H."/>
            <person name="Fukui M."/>
        </authorList>
    </citation>
    <scope>NUCLEOTIDE SEQUENCE [LARGE SCALE GENOMIC DNA]</scope>
    <source>
        <strain evidence="8">SGTM</strain>
    </source>
</reference>
<organism evidence="7 8">
    <name type="scientific">Sulfuriferula nivalis</name>
    <dbReference type="NCBI Taxonomy" id="2675298"/>
    <lineage>
        <taxon>Bacteria</taxon>
        <taxon>Pseudomonadati</taxon>
        <taxon>Pseudomonadota</taxon>
        <taxon>Betaproteobacteria</taxon>
        <taxon>Nitrosomonadales</taxon>
        <taxon>Sulfuricellaceae</taxon>
        <taxon>Sulfuriferula</taxon>
    </lineage>
</organism>
<evidence type="ECO:0000256" key="5">
    <source>
        <dbReference type="SAM" id="SignalP"/>
    </source>
</evidence>
<dbReference type="KEGG" id="sniv:SFSGTM_28100"/>
<comment type="catalytic activity">
    <reaction evidence="3 4">
        <text>[thioredoxin]-disulfide + L-methionine + H2O = L-methionine (S)-S-oxide + [thioredoxin]-dithiol</text>
        <dbReference type="Rhea" id="RHEA:19993"/>
        <dbReference type="Rhea" id="RHEA-COMP:10698"/>
        <dbReference type="Rhea" id="RHEA-COMP:10700"/>
        <dbReference type="ChEBI" id="CHEBI:15377"/>
        <dbReference type="ChEBI" id="CHEBI:29950"/>
        <dbReference type="ChEBI" id="CHEBI:50058"/>
        <dbReference type="ChEBI" id="CHEBI:57844"/>
        <dbReference type="ChEBI" id="CHEBI:58772"/>
        <dbReference type="EC" id="1.8.4.11"/>
    </reaction>
</comment>
<feature type="chain" id="PRO_5032727347" description="Peptide methionine sulfoxide reductase MsrA" evidence="5">
    <location>
        <begin position="28"/>
        <end position="222"/>
    </location>
</feature>
<name>A0A809SB71_9PROT</name>
<comment type="catalytic activity">
    <reaction evidence="2 4">
        <text>L-methionyl-[protein] + [thioredoxin]-disulfide + H2O = L-methionyl-(S)-S-oxide-[protein] + [thioredoxin]-dithiol</text>
        <dbReference type="Rhea" id="RHEA:14217"/>
        <dbReference type="Rhea" id="RHEA-COMP:10698"/>
        <dbReference type="Rhea" id="RHEA-COMP:10700"/>
        <dbReference type="Rhea" id="RHEA-COMP:12313"/>
        <dbReference type="Rhea" id="RHEA-COMP:12315"/>
        <dbReference type="ChEBI" id="CHEBI:15377"/>
        <dbReference type="ChEBI" id="CHEBI:16044"/>
        <dbReference type="ChEBI" id="CHEBI:29950"/>
        <dbReference type="ChEBI" id="CHEBI:44120"/>
        <dbReference type="ChEBI" id="CHEBI:50058"/>
        <dbReference type="EC" id="1.8.4.11"/>
    </reaction>
</comment>
<feature type="domain" description="Peptide methionine sulphoxide reductase MsrA" evidence="6">
    <location>
        <begin position="49"/>
        <end position="201"/>
    </location>
</feature>
<comment type="function">
    <text evidence="4">Has an important function as a repair enzyme for proteins that have been inactivated by oxidation. Catalyzes the reversible oxidation-reduction of methionine sulfoxide in proteins to methionine.</text>
</comment>
<evidence type="ECO:0000256" key="3">
    <source>
        <dbReference type="ARBA" id="ARBA00048782"/>
    </source>
</evidence>
<dbReference type="GO" id="GO:0008113">
    <property type="term" value="F:peptide-methionine (S)-S-oxide reductase activity"/>
    <property type="evidence" value="ECO:0007669"/>
    <property type="project" value="UniProtKB-UniRule"/>
</dbReference>
<dbReference type="EC" id="1.8.4.11" evidence="4"/>
<evidence type="ECO:0000313" key="7">
    <source>
        <dbReference type="EMBL" id="BBP02102.1"/>
    </source>
</evidence>
<dbReference type="EMBL" id="AP021881">
    <property type="protein sequence ID" value="BBP02102.1"/>
    <property type="molecule type" value="Genomic_DNA"/>
</dbReference>
<accession>A0A809SB71</accession>
<evidence type="ECO:0000256" key="1">
    <source>
        <dbReference type="ARBA" id="ARBA00023002"/>
    </source>
</evidence>
<dbReference type="InterPro" id="IPR002569">
    <property type="entry name" value="Met_Sox_Rdtase_MsrA_dom"/>
</dbReference>
<evidence type="ECO:0000256" key="2">
    <source>
        <dbReference type="ARBA" id="ARBA00047806"/>
    </source>
</evidence>
<evidence type="ECO:0000313" key="8">
    <source>
        <dbReference type="Proteomes" id="UP000463939"/>
    </source>
</evidence>
<proteinExistence type="inferred from homology"/>
<dbReference type="HAMAP" id="MF_01401">
    <property type="entry name" value="MsrA"/>
    <property type="match status" value="1"/>
</dbReference>
<sequence length="222" mass="24311">MELLNHLLPRLSALAITAVLATGSALADGQLRSLPDPIQDTVSTGNQQTAVFAGGCFWGVDAVFKHVKGVVSSTAGYAGGKADTAGYYQVSTGTTGHAESVRVVFDPKQISYGQLLKVYFAVAHNPTELNYQGPDHGTQYRSAIFVTDNNQREVAMAYIKQLQTQHLYSAPIVTQVVPLPAFYPAEDYHQDYLALHPDQLYIVANDMPKLAHLQEQFPRLYK</sequence>
<feature type="signal peptide" evidence="5">
    <location>
        <begin position="1"/>
        <end position="27"/>
    </location>
</feature>
<dbReference type="Gene3D" id="3.30.1060.10">
    <property type="entry name" value="Peptide methionine sulphoxide reductase MsrA"/>
    <property type="match status" value="1"/>
</dbReference>
<dbReference type="PANTHER" id="PTHR43774">
    <property type="entry name" value="PEPTIDE METHIONINE SULFOXIDE REDUCTASE"/>
    <property type="match status" value="1"/>
</dbReference>
<dbReference type="NCBIfam" id="TIGR00401">
    <property type="entry name" value="msrA"/>
    <property type="match status" value="1"/>
</dbReference>
<keyword evidence="8" id="KW-1185">Reference proteome</keyword>